<dbReference type="Pfam" id="PF13460">
    <property type="entry name" value="NAD_binding_10"/>
    <property type="match status" value="1"/>
</dbReference>
<dbReference type="InterPro" id="IPR036291">
    <property type="entry name" value="NAD(P)-bd_dom_sf"/>
</dbReference>
<name>A0A4Y4D5Z4_KOCVA</name>
<dbReference type="EMBL" id="BJNW01000016">
    <property type="protein sequence ID" value="GEC99732.1"/>
    <property type="molecule type" value="Genomic_DNA"/>
</dbReference>
<dbReference type="STRING" id="1272.GCA_900014985_02279"/>
<organism evidence="2 3">
    <name type="scientific">Kocuria varians</name>
    <name type="common">Micrococcus varians</name>
    <dbReference type="NCBI Taxonomy" id="1272"/>
    <lineage>
        <taxon>Bacteria</taxon>
        <taxon>Bacillati</taxon>
        <taxon>Actinomycetota</taxon>
        <taxon>Actinomycetes</taxon>
        <taxon>Micrococcales</taxon>
        <taxon>Micrococcaceae</taxon>
        <taxon>Kocuria</taxon>
    </lineage>
</organism>
<evidence type="ECO:0000313" key="2">
    <source>
        <dbReference type="EMBL" id="GEC99732.1"/>
    </source>
</evidence>
<protein>
    <submittedName>
        <fullName evidence="2">NAD-dependent dehydratase</fullName>
    </submittedName>
</protein>
<comment type="caution">
    <text evidence="2">The sequence shown here is derived from an EMBL/GenBank/DDBJ whole genome shotgun (WGS) entry which is preliminary data.</text>
</comment>
<dbReference type="GO" id="GO:0004074">
    <property type="term" value="F:biliverdin reductase [NAD(P)H] activity"/>
    <property type="evidence" value="ECO:0007669"/>
    <property type="project" value="TreeGrafter"/>
</dbReference>
<dbReference type="GO" id="GO:0042602">
    <property type="term" value="F:riboflavin reductase (NADPH) activity"/>
    <property type="evidence" value="ECO:0007669"/>
    <property type="project" value="TreeGrafter"/>
</dbReference>
<dbReference type="PANTHER" id="PTHR43355:SF2">
    <property type="entry name" value="FLAVIN REDUCTASE (NADPH)"/>
    <property type="match status" value="1"/>
</dbReference>
<dbReference type="Proteomes" id="UP000315730">
    <property type="component" value="Unassembled WGS sequence"/>
</dbReference>
<dbReference type="InterPro" id="IPR051606">
    <property type="entry name" value="Polyketide_Oxido-like"/>
</dbReference>
<gene>
    <name evidence="2" type="primary">ymjC</name>
    <name evidence="2" type="ORF">KVA01_18870</name>
</gene>
<reference evidence="2 3" key="1">
    <citation type="submission" date="2019-06" db="EMBL/GenBank/DDBJ databases">
        <title>Whole genome shotgun sequence of Kocuria varians NBRC 15358.</title>
        <authorList>
            <person name="Hosoyama A."/>
            <person name="Uohara A."/>
            <person name="Ohji S."/>
            <person name="Ichikawa N."/>
        </authorList>
    </citation>
    <scope>NUCLEOTIDE SEQUENCE [LARGE SCALE GENOMIC DNA]</scope>
    <source>
        <strain evidence="2 3">NBRC 15358</strain>
    </source>
</reference>
<dbReference type="Gene3D" id="3.40.50.720">
    <property type="entry name" value="NAD(P)-binding Rossmann-like Domain"/>
    <property type="match status" value="1"/>
</dbReference>
<evidence type="ECO:0000259" key="1">
    <source>
        <dbReference type="Pfam" id="PF13460"/>
    </source>
</evidence>
<dbReference type="PANTHER" id="PTHR43355">
    <property type="entry name" value="FLAVIN REDUCTASE (NADPH)"/>
    <property type="match status" value="1"/>
</dbReference>
<dbReference type="AlphaFoldDB" id="A0A4Y4D5Z4"/>
<dbReference type="InterPro" id="IPR016040">
    <property type="entry name" value="NAD(P)-bd_dom"/>
</dbReference>
<feature type="domain" description="NAD(P)-binding" evidence="1">
    <location>
        <begin position="8"/>
        <end position="185"/>
    </location>
</feature>
<dbReference type="RefSeq" id="WP_068470705.1">
    <property type="nucleotide sequence ID" value="NZ_BJNW01000016.1"/>
</dbReference>
<sequence length="208" mass="22515">MTNVLVLGASGQIARQALPMLAAQGDTLTLLARTPKKVDAPEGARVVEGDVLDADALGSVMQGQDAVYANLAGDVDRQAEAIISAMDDAGVRRLVFVLALGIYDELPEPFNTWNQSMVGPMLKVYRRAADMIEASDLDYTIVRPTWLTDRDEIDYQTTPRGEQPKGTEVSRKSVAALVAEAVAHPDEYARTDLAIDKPGTEGPKPSWY</sequence>
<dbReference type="SUPFAM" id="SSF51735">
    <property type="entry name" value="NAD(P)-binding Rossmann-fold domains"/>
    <property type="match status" value="1"/>
</dbReference>
<keyword evidence="3" id="KW-1185">Reference proteome</keyword>
<accession>A0A4Y4D5Z4</accession>
<evidence type="ECO:0000313" key="3">
    <source>
        <dbReference type="Proteomes" id="UP000315730"/>
    </source>
</evidence>
<proteinExistence type="predicted"/>
<dbReference type="OrthoDB" id="9771302at2"/>